<feature type="compositionally biased region" description="Basic and acidic residues" evidence="1">
    <location>
        <begin position="131"/>
        <end position="140"/>
    </location>
</feature>
<sequence>MSFYKSRNLKHKLTPMAQSRPDDIHLQVTMVYTYPKSKEIDPEAFIPATDTVKHDLHALGIGHPKMTNITIPELGRVEFWWRTFEYYTKNKINHLVHNLRSRIAQADTNTKLEWGRLSIANITLSEERLLTSRQPSDRTHPPSHHLYHPPGQPDRPAFPLPSRPNLDTDMDSDNEIKETGSTLKPQPKEQPKDFVKSELTDFDLSDLFASFQREYNVKQECYDDSDDDLIRALTDVRREIQRLAAREDDLLGKLRRRGVSLPLGTRTQSWFRLEADLNYERQKLERERRRRAELEDFVDDVKRECREPFVVPALLEAFASVSKLSTDSYRVAKNS</sequence>
<keyword evidence="3" id="KW-1185">Reference proteome</keyword>
<gene>
    <name evidence="2" type="ORF">FISHEDRAFT_73540</name>
</gene>
<reference evidence="2 3" key="1">
    <citation type="journal article" date="2015" name="Fungal Genet. Biol.">
        <title>Evolution of novel wood decay mechanisms in Agaricales revealed by the genome sequences of Fistulina hepatica and Cylindrobasidium torrendii.</title>
        <authorList>
            <person name="Floudas D."/>
            <person name="Held B.W."/>
            <person name="Riley R."/>
            <person name="Nagy L.G."/>
            <person name="Koehler G."/>
            <person name="Ransdell A.S."/>
            <person name="Younus H."/>
            <person name="Chow J."/>
            <person name="Chiniquy J."/>
            <person name="Lipzen A."/>
            <person name="Tritt A."/>
            <person name="Sun H."/>
            <person name="Haridas S."/>
            <person name="LaButti K."/>
            <person name="Ohm R.A."/>
            <person name="Kues U."/>
            <person name="Blanchette R.A."/>
            <person name="Grigoriev I.V."/>
            <person name="Minto R.E."/>
            <person name="Hibbett D.S."/>
        </authorList>
    </citation>
    <scope>NUCLEOTIDE SEQUENCE [LARGE SCALE GENOMIC DNA]</scope>
    <source>
        <strain evidence="2 3">ATCC 64428</strain>
    </source>
</reference>
<feature type="region of interest" description="Disordered" evidence="1">
    <location>
        <begin position="131"/>
        <end position="192"/>
    </location>
</feature>
<dbReference type="Proteomes" id="UP000054144">
    <property type="component" value="Unassembled WGS sequence"/>
</dbReference>
<dbReference type="AlphaFoldDB" id="A0A0D7AFA0"/>
<dbReference type="OrthoDB" id="3070390at2759"/>
<accession>A0A0D7AFA0</accession>
<protein>
    <submittedName>
        <fullName evidence="2">Uncharacterized protein</fullName>
    </submittedName>
</protein>
<evidence type="ECO:0000313" key="3">
    <source>
        <dbReference type="Proteomes" id="UP000054144"/>
    </source>
</evidence>
<name>A0A0D7AFA0_9AGAR</name>
<proteinExistence type="predicted"/>
<feature type="compositionally biased region" description="Pro residues" evidence="1">
    <location>
        <begin position="150"/>
        <end position="162"/>
    </location>
</feature>
<dbReference type="EMBL" id="KN881832">
    <property type="protein sequence ID" value="KIY48571.1"/>
    <property type="molecule type" value="Genomic_DNA"/>
</dbReference>
<evidence type="ECO:0000313" key="2">
    <source>
        <dbReference type="EMBL" id="KIY48571.1"/>
    </source>
</evidence>
<organism evidence="2 3">
    <name type="scientific">Fistulina hepatica ATCC 64428</name>
    <dbReference type="NCBI Taxonomy" id="1128425"/>
    <lineage>
        <taxon>Eukaryota</taxon>
        <taxon>Fungi</taxon>
        <taxon>Dikarya</taxon>
        <taxon>Basidiomycota</taxon>
        <taxon>Agaricomycotina</taxon>
        <taxon>Agaricomycetes</taxon>
        <taxon>Agaricomycetidae</taxon>
        <taxon>Agaricales</taxon>
        <taxon>Fistulinaceae</taxon>
        <taxon>Fistulina</taxon>
    </lineage>
</organism>
<evidence type="ECO:0000256" key="1">
    <source>
        <dbReference type="SAM" id="MobiDB-lite"/>
    </source>
</evidence>